<reference evidence="1 2" key="1">
    <citation type="submission" date="2014-12" db="EMBL/GenBank/DDBJ databases">
        <title>Draft Genome Sequence of Pseudoalteromonas luteoviolacea HI1.</title>
        <authorList>
            <person name="Asahina A.Y."/>
            <person name="Hadfield M.G."/>
        </authorList>
    </citation>
    <scope>NUCLEOTIDE SEQUENCE [LARGE SCALE GENOMIC DNA]</scope>
    <source>
        <strain evidence="1 2">HI1</strain>
    </source>
</reference>
<sequence length="185" mass="21326">MSDIRSSIYRCVHPVVSTSDSATRWQDKTAFLQYRELIKPDDKYWLVKLDPCSHDKAFLHSLQVYPNISFADRTPNVTTVLTLELEMQDPSWEFADIIFVPHSLVNLETTNAEQSTEPRILANVNLANKRKAIIQYHIEADHPLTDLSLRSAIFEFFIRGKNLHTGHYHTTDGPNTFALDFLNHN</sequence>
<evidence type="ECO:0000313" key="1">
    <source>
        <dbReference type="EMBL" id="KID56193.1"/>
    </source>
</evidence>
<accession>A0A0C1MNT7</accession>
<dbReference type="AlphaFoldDB" id="A0A0C1MNT7"/>
<gene>
    <name evidence="1" type="ORF">JF50_18130</name>
</gene>
<dbReference type="OrthoDB" id="6310231at2"/>
<organism evidence="1 2">
    <name type="scientific">Pseudoalteromonas luteoviolacea</name>
    <dbReference type="NCBI Taxonomy" id="43657"/>
    <lineage>
        <taxon>Bacteria</taxon>
        <taxon>Pseudomonadati</taxon>
        <taxon>Pseudomonadota</taxon>
        <taxon>Gammaproteobacteria</taxon>
        <taxon>Alteromonadales</taxon>
        <taxon>Pseudoalteromonadaceae</taxon>
        <taxon>Pseudoalteromonas</taxon>
    </lineage>
</organism>
<dbReference type="Proteomes" id="UP000031327">
    <property type="component" value="Unassembled WGS sequence"/>
</dbReference>
<evidence type="ECO:0000313" key="2">
    <source>
        <dbReference type="Proteomes" id="UP000031327"/>
    </source>
</evidence>
<proteinExistence type="predicted"/>
<comment type="caution">
    <text evidence="1">The sequence shown here is derived from an EMBL/GenBank/DDBJ whole genome shotgun (WGS) entry which is preliminary data.</text>
</comment>
<dbReference type="EMBL" id="JWIC01000007">
    <property type="protein sequence ID" value="KID56193.1"/>
    <property type="molecule type" value="Genomic_DNA"/>
</dbReference>
<dbReference type="RefSeq" id="WP_039610766.1">
    <property type="nucleotide sequence ID" value="NZ_JWIC01000007.1"/>
</dbReference>
<name>A0A0C1MNT7_9GAMM</name>
<protein>
    <submittedName>
        <fullName evidence="1">Uncharacterized protein</fullName>
    </submittedName>
</protein>